<dbReference type="CDD" id="cd04770">
    <property type="entry name" value="HTH_HMRTR"/>
    <property type="match status" value="1"/>
</dbReference>
<dbReference type="InterPro" id="IPR000551">
    <property type="entry name" value="MerR-type_HTH_dom"/>
</dbReference>
<protein>
    <submittedName>
        <fullName evidence="5">Heavy metal-responsive transcriptional regulator</fullName>
    </submittedName>
</protein>
<evidence type="ECO:0000313" key="6">
    <source>
        <dbReference type="Proteomes" id="UP000267464"/>
    </source>
</evidence>
<dbReference type="Proteomes" id="UP000267464">
    <property type="component" value="Unassembled WGS sequence"/>
</dbReference>
<dbReference type="PANTHER" id="PTHR30204">
    <property type="entry name" value="REDOX-CYCLING DRUG-SENSING TRANSCRIPTIONAL ACTIVATOR SOXR"/>
    <property type="match status" value="1"/>
</dbReference>
<dbReference type="PRINTS" id="PR00040">
    <property type="entry name" value="HTHMERR"/>
</dbReference>
<gene>
    <name evidence="5" type="ORF">DZC73_27575</name>
</gene>
<evidence type="ECO:0000259" key="4">
    <source>
        <dbReference type="PROSITE" id="PS50937"/>
    </source>
</evidence>
<dbReference type="InterPro" id="IPR009061">
    <property type="entry name" value="DNA-bd_dom_put_sf"/>
</dbReference>
<keyword evidence="1" id="KW-0805">Transcription regulation</keyword>
<sequence>MNIGQMAQATGVSTDTLRFYEKQGLIEPPVRSENGYRSYREEDIGRVRFLRGAQALGFTLAQIRWILPRLAAGQVDRAEIEHHLLAKEAEIDAHIKQLRALKKELRQTFSMLNCVPNQSVTVAQATSKAVPAKKAAARRRA</sequence>
<keyword evidence="2" id="KW-0238">DNA-binding</keyword>
<dbReference type="Gene3D" id="1.10.1660.10">
    <property type="match status" value="1"/>
</dbReference>
<proteinExistence type="predicted"/>
<dbReference type="PANTHER" id="PTHR30204:SF94">
    <property type="entry name" value="HEAVY METAL-DEPENDENT TRANSCRIPTIONAL REGULATOR HI_0293-RELATED"/>
    <property type="match status" value="1"/>
</dbReference>
<feature type="domain" description="HTH merR-type" evidence="4">
    <location>
        <begin position="1"/>
        <end position="69"/>
    </location>
</feature>
<comment type="caution">
    <text evidence="5">The sequence shown here is derived from an EMBL/GenBank/DDBJ whole genome shotgun (WGS) entry which is preliminary data.</text>
</comment>
<dbReference type="PROSITE" id="PS00552">
    <property type="entry name" value="HTH_MERR_1"/>
    <property type="match status" value="1"/>
</dbReference>
<dbReference type="InterPro" id="IPR047057">
    <property type="entry name" value="MerR_fam"/>
</dbReference>
<name>A0A3N7HI13_9BURK</name>
<dbReference type="RefSeq" id="WP_124543610.1">
    <property type="nucleotide sequence ID" value="NZ_QUSW01000010.1"/>
</dbReference>
<dbReference type="AlphaFoldDB" id="A0A3N7HI13"/>
<dbReference type="PROSITE" id="PS50937">
    <property type="entry name" value="HTH_MERR_2"/>
    <property type="match status" value="1"/>
</dbReference>
<reference evidence="5 6" key="1">
    <citation type="submission" date="2018-08" db="EMBL/GenBank/DDBJ databases">
        <authorList>
            <person name="Khan S.A."/>
            <person name="Jeon C.O."/>
            <person name="Chun B.H."/>
            <person name="Jeong S.E."/>
        </authorList>
    </citation>
    <scope>NUCLEOTIDE SEQUENCE [LARGE SCALE GENOMIC DNA]</scope>
    <source>
        <strain evidence="5 6">S-16</strain>
    </source>
</reference>
<dbReference type="GO" id="GO:0003677">
    <property type="term" value="F:DNA binding"/>
    <property type="evidence" value="ECO:0007669"/>
    <property type="project" value="UniProtKB-KW"/>
</dbReference>
<reference evidence="5 6" key="2">
    <citation type="submission" date="2018-12" db="EMBL/GenBank/DDBJ databases">
        <title>Rhizobacter gummiphilus sp. nov., a rubber-degrading bacterium isolated from the soil of a botanical garden in Japan.</title>
        <authorList>
            <person name="Shunsuke S.S."/>
        </authorList>
    </citation>
    <scope>NUCLEOTIDE SEQUENCE [LARGE SCALE GENOMIC DNA]</scope>
    <source>
        <strain evidence="5 6">S-16</strain>
    </source>
</reference>
<accession>A0A3N7HI13</accession>
<dbReference type="EMBL" id="QUSW01000010">
    <property type="protein sequence ID" value="RQP21668.1"/>
    <property type="molecule type" value="Genomic_DNA"/>
</dbReference>
<evidence type="ECO:0000256" key="3">
    <source>
        <dbReference type="ARBA" id="ARBA00023163"/>
    </source>
</evidence>
<organism evidence="5 6">
    <name type="scientific">Piscinibacter terrae</name>
    <dbReference type="NCBI Taxonomy" id="2496871"/>
    <lineage>
        <taxon>Bacteria</taxon>
        <taxon>Pseudomonadati</taxon>
        <taxon>Pseudomonadota</taxon>
        <taxon>Betaproteobacteria</taxon>
        <taxon>Burkholderiales</taxon>
        <taxon>Sphaerotilaceae</taxon>
        <taxon>Piscinibacter</taxon>
    </lineage>
</organism>
<dbReference type="Pfam" id="PF13411">
    <property type="entry name" value="MerR_1"/>
    <property type="match status" value="1"/>
</dbReference>
<evidence type="ECO:0000313" key="5">
    <source>
        <dbReference type="EMBL" id="RQP21668.1"/>
    </source>
</evidence>
<dbReference type="SMART" id="SM00422">
    <property type="entry name" value="HTH_MERR"/>
    <property type="match status" value="1"/>
</dbReference>
<evidence type="ECO:0000256" key="2">
    <source>
        <dbReference type="ARBA" id="ARBA00023125"/>
    </source>
</evidence>
<keyword evidence="3" id="KW-0804">Transcription</keyword>
<dbReference type="OrthoDB" id="9808480at2"/>
<evidence type="ECO:0000256" key="1">
    <source>
        <dbReference type="ARBA" id="ARBA00023015"/>
    </source>
</evidence>
<dbReference type="SUPFAM" id="SSF46955">
    <property type="entry name" value="Putative DNA-binding domain"/>
    <property type="match status" value="1"/>
</dbReference>
<dbReference type="GO" id="GO:0003700">
    <property type="term" value="F:DNA-binding transcription factor activity"/>
    <property type="evidence" value="ECO:0007669"/>
    <property type="project" value="InterPro"/>
</dbReference>
<keyword evidence="6" id="KW-1185">Reference proteome</keyword>